<dbReference type="EMBL" id="JBFOLK010000014">
    <property type="protein sequence ID" value="KAL2462328.1"/>
    <property type="molecule type" value="Genomic_DNA"/>
</dbReference>
<dbReference type="AlphaFoldDB" id="A0ABD1PEL9"/>
<sequence length="124" mass="13688">MFTGERALLLYHLAQGQKINLATHIFDFVKELATSVDSNFQHTIMFSCLISGIYLETGVPLLLFAKVDTPDVPLNYKTTDNLEARMRAREIRAQRASAVQPDVEVDPIPPAPQPALAAKPNIGI</sequence>
<evidence type="ECO:0000313" key="2">
    <source>
        <dbReference type="Proteomes" id="UP001604336"/>
    </source>
</evidence>
<proteinExistence type="predicted"/>
<evidence type="ECO:0000313" key="1">
    <source>
        <dbReference type="EMBL" id="KAL2462328.1"/>
    </source>
</evidence>
<reference evidence="2" key="1">
    <citation type="submission" date="2024-07" db="EMBL/GenBank/DDBJ databases">
        <title>Two chromosome-level genome assemblies of Korean endemic species Abeliophyllum distichum and Forsythia ovata (Oleaceae).</title>
        <authorList>
            <person name="Jang H."/>
        </authorList>
    </citation>
    <scope>NUCLEOTIDE SEQUENCE [LARGE SCALE GENOMIC DNA]</scope>
</reference>
<keyword evidence="2" id="KW-1185">Reference proteome</keyword>
<comment type="caution">
    <text evidence="1">The sequence shown here is derived from an EMBL/GenBank/DDBJ whole genome shotgun (WGS) entry which is preliminary data.</text>
</comment>
<protein>
    <submittedName>
        <fullName evidence="1">Uncharacterized protein</fullName>
    </submittedName>
</protein>
<gene>
    <name evidence="1" type="ORF">Adt_45748</name>
</gene>
<dbReference type="Proteomes" id="UP001604336">
    <property type="component" value="Unassembled WGS sequence"/>
</dbReference>
<accession>A0ABD1PEL9</accession>
<name>A0ABD1PEL9_9LAMI</name>
<organism evidence="1 2">
    <name type="scientific">Abeliophyllum distichum</name>
    <dbReference type="NCBI Taxonomy" id="126358"/>
    <lineage>
        <taxon>Eukaryota</taxon>
        <taxon>Viridiplantae</taxon>
        <taxon>Streptophyta</taxon>
        <taxon>Embryophyta</taxon>
        <taxon>Tracheophyta</taxon>
        <taxon>Spermatophyta</taxon>
        <taxon>Magnoliopsida</taxon>
        <taxon>eudicotyledons</taxon>
        <taxon>Gunneridae</taxon>
        <taxon>Pentapetalae</taxon>
        <taxon>asterids</taxon>
        <taxon>lamiids</taxon>
        <taxon>Lamiales</taxon>
        <taxon>Oleaceae</taxon>
        <taxon>Forsythieae</taxon>
        <taxon>Abeliophyllum</taxon>
    </lineage>
</organism>